<evidence type="ECO:0000256" key="1">
    <source>
        <dbReference type="ARBA" id="ARBA00007316"/>
    </source>
</evidence>
<evidence type="ECO:0000256" key="6">
    <source>
        <dbReference type="ARBA" id="ARBA00022840"/>
    </source>
</evidence>
<feature type="domain" description="AAA" evidence="10">
    <location>
        <begin position="80"/>
        <end position="217"/>
    </location>
</feature>
<dbReference type="EMBL" id="JACXWD010000045">
    <property type="protein sequence ID" value="MBD3868829.1"/>
    <property type="molecule type" value="Genomic_DNA"/>
</dbReference>
<accession>A0A8J6Y5Z4</accession>
<evidence type="ECO:0000256" key="2">
    <source>
        <dbReference type="ARBA" id="ARBA00011903"/>
    </source>
</evidence>
<dbReference type="EC" id="2.7.10.2" evidence="2"/>
<keyword evidence="7" id="KW-0829">Tyrosine-protein kinase</keyword>
<dbReference type="GO" id="GO:0004715">
    <property type="term" value="F:non-membrane spanning protein tyrosine kinase activity"/>
    <property type="evidence" value="ECO:0007669"/>
    <property type="project" value="UniProtKB-EC"/>
</dbReference>
<feature type="region of interest" description="Disordered" evidence="9">
    <location>
        <begin position="1"/>
        <end position="24"/>
    </location>
</feature>
<keyword evidence="6" id="KW-0067">ATP-binding</keyword>
<sequence>MRTKFKREGGRGPDRPAKALKEFPPKEGGFAAGVPLAEIISHKLANAPELVVRDNSGSFIAEKFRRLKSLLSVEDGLNPQVIVVTSSAPGEGKSLVAINLALAFGASKDERTLVIDADLRRPTLYRWLSPSPNIGLAELISEQIDPKHAILHIKDTRLDILPAGKATEDPDQLLGSNRMRELLEQFRGRYKKIIIDTPPIVPFTDADIIAACSDGVLLIARSAKTPISLMRQAESLVQGAPILGIVINDQKRTLADWEGRYESYYKDYYDRDKK</sequence>
<dbReference type="SUPFAM" id="SSF52540">
    <property type="entry name" value="P-loop containing nucleoside triphosphate hydrolases"/>
    <property type="match status" value="1"/>
</dbReference>
<proteinExistence type="inferred from homology"/>
<dbReference type="InterPro" id="IPR005702">
    <property type="entry name" value="Wzc-like_C"/>
</dbReference>
<dbReference type="PANTHER" id="PTHR32309">
    <property type="entry name" value="TYROSINE-PROTEIN KINASE"/>
    <property type="match status" value="1"/>
</dbReference>
<dbReference type="Proteomes" id="UP000648239">
    <property type="component" value="Unassembled WGS sequence"/>
</dbReference>
<keyword evidence="5 11" id="KW-0418">Kinase</keyword>
<comment type="caution">
    <text evidence="11">The sequence shown here is derived from an EMBL/GenBank/DDBJ whole genome shotgun (WGS) entry which is preliminary data.</text>
</comment>
<evidence type="ECO:0000256" key="7">
    <source>
        <dbReference type="ARBA" id="ARBA00023137"/>
    </source>
</evidence>
<evidence type="ECO:0000313" key="12">
    <source>
        <dbReference type="Proteomes" id="UP000648239"/>
    </source>
</evidence>
<dbReference type="InterPro" id="IPR050445">
    <property type="entry name" value="Bact_polysacc_biosynth/exp"/>
</dbReference>
<evidence type="ECO:0000256" key="5">
    <source>
        <dbReference type="ARBA" id="ARBA00022777"/>
    </source>
</evidence>
<dbReference type="InterPro" id="IPR025669">
    <property type="entry name" value="AAA_dom"/>
</dbReference>
<dbReference type="AlphaFoldDB" id="A0A8J6Y5Z4"/>
<dbReference type="PANTHER" id="PTHR32309:SF13">
    <property type="entry name" value="FERRIC ENTEROBACTIN TRANSPORT PROTEIN FEPE"/>
    <property type="match status" value="1"/>
</dbReference>
<protein>
    <recommendedName>
        <fullName evidence="2">non-specific protein-tyrosine kinase</fullName>
        <ecNumber evidence="2">2.7.10.2</ecNumber>
    </recommendedName>
</protein>
<reference evidence="11 12" key="1">
    <citation type="submission" date="2020-08" db="EMBL/GenBank/DDBJ databases">
        <title>Acidobacteriota in marine sediments use diverse sulfur dissimilation pathways.</title>
        <authorList>
            <person name="Wasmund K."/>
        </authorList>
    </citation>
    <scope>NUCLEOTIDE SEQUENCE [LARGE SCALE GENOMIC DNA]</scope>
    <source>
        <strain evidence="11">MAG AM4</strain>
    </source>
</reference>
<dbReference type="Gene3D" id="3.40.50.300">
    <property type="entry name" value="P-loop containing nucleotide triphosphate hydrolases"/>
    <property type="match status" value="1"/>
</dbReference>
<evidence type="ECO:0000256" key="4">
    <source>
        <dbReference type="ARBA" id="ARBA00022741"/>
    </source>
</evidence>
<evidence type="ECO:0000256" key="9">
    <source>
        <dbReference type="SAM" id="MobiDB-lite"/>
    </source>
</evidence>
<evidence type="ECO:0000313" key="11">
    <source>
        <dbReference type="EMBL" id="MBD3868829.1"/>
    </source>
</evidence>
<gene>
    <name evidence="11" type="ORF">IFK94_11945</name>
</gene>
<comment type="similarity">
    <text evidence="1">Belongs to the CpsD/CapB family.</text>
</comment>
<keyword evidence="3" id="KW-0808">Transferase</keyword>
<keyword evidence="4" id="KW-0547">Nucleotide-binding</keyword>
<dbReference type="GO" id="GO:0005886">
    <property type="term" value="C:plasma membrane"/>
    <property type="evidence" value="ECO:0007669"/>
    <property type="project" value="TreeGrafter"/>
</dbReference>
<comment type="catalytic activity">
    <reaction evidence="8">
        <text>L-tyrosyl-[protein] + ATP = O-phospho-L-tyrosyl-[protein] + ADP + H(+)</text>
        <dbReference type="Rhea" id="RHEA:10596"/>
        <dbReference type="Rhea" id="RHEA-COMP:10136"/>
        <dbReference type="Rhea" id="RHEA-COMP:20101"/>
        <dbReference type="ChEBI" id="CHEBI:15378"/>
        <dbReference type="ChEBI" id="CHEBI:30616"/>
        <dbReference type="ChEBI" id="CHEBI:46858"/>
        <dbReference type="ChEBI" id="CHEBI:61978"/>
        <dbReference type="ChEBI" id="CHEBI:456216"/>
        <dbReference type="EC" id="2.7.10.2"/>
    </reaction>
</comment>
<name>A0A8J6Y5Z4_9BACT</name>
<dbReference type="NCBIfam" id="TIGR01007">
    <property type="entry name" value="eps_fam"/>
    <property type="match status" value="1"/>
</dbReference>
<dbReference type="InterPro" id="IPR027417">
    <property type="entry name" value="P-loop_NTPase"/>
</dbReference>
<dbReference type="CDD" id="cd05387">
    <property type="entry name" value="BY-kinase"/>
    <property type="match status" value="1"/>
</dbReference>
<evidence type="ECO:0000256" key="8">
    <source>
        <dbReference type="ARBA" id="ARBA00051245"/>
    </source>
</evidence>
<dbReference type="GO" id="GO:0005524">
    <property type="term" value="F:ATP binding"/>
    <property type="evidence" value="ECO:0007669"/>
    <property type="project" value="UniProtKB-KW"/>
</dbReference>
<evidence type="ECO:0000256" key="3">
    <source>
        <dbReference type="ARBA" id="ARBA00022679"/>
    </source>
</evidence>
<organism evidence="11 12">
    <name type="scientific">Candidatus Polarisedimenticola svalbardensis</name>
    <dbReference type="NCBI Taxonomy" id="2886004"/>
    <lineage>
        <taxon>Bacteria</taxon>
        <taxon>Pseudomonadati</taxon>
        <taxon>Acidobacteriota</taxon>
        <taxon>Candidatus Polarisedimenticolia</taxon>
        <taxon>Candidatus Polarisedimenticolales</taxon>
        <taxon>Candidatus Polarisedimenticolaceae</taxon>
        <taxon>Candidatus Polarisedimenticola</taxon>
    </lineage>
</organism>
<evidence type="ECO:0000259" key="10">
    <source>
        <dbReference type="Pfam" id="PF13614"/>
    </source>
</evidence>
<dbReference type="Pfam" id="PF13614">
    <property type="entry name" value="AAA_31"/>
    <property type="match status" value="1"/>
</dbReference>